<dbReference type="InterPro" id="IPR047817">
    <property type="entry name" value="ABC2_TM_bact-type"/>
</dbReference>
<feature type="transmembrane region" description="Helical" evidence="5">
    <location>
        <begin position="65"/>
        <end position="86"/>
    </location>
</feature>
<evidence type="ECO:0000313" key="8">
    <source>
        <dbReference type="EMBL" id="PZR83337.1"/>
    </source>
</evidence>
<comment type="subcellular location">
    <subcellularLocation>
        <location evidence="5">Cell membrane</location>
        <topology evidence="5">Multi-pass membrane protein</topology>
    </subcellularLocation>
    <subcellularLocation>
        <location evidence="1">Membrane</location>
        <topology evidence="1">Multi-pass membrane protein</topology>
    </subcellularLocation>
</comment>
<evidence type="ECO:0000256" key="2">
    <source>
        <dbReference type="ARBA" id="ARBA00022692"/>
    </source>
</evidence>
<gene>
    <name evidence="8" type="ORF">DLM65_02165</name>
    <name evidence="7" type="ORF">JF886_04505</name>
</gene>
<reference evidence="7 10" key="3">
    <citation type="submission" date="2020-10" db="EMBL/GenBank/DDBJ databases">
        <title>Ca. Dormibacterota MAGs.</title>
        <authorList>
            <person name="Montgomery K."/>
        </authorList>
    </citation>
    <scope>NUCLEOTIDE SEQUENCE [LARGE SCALE GENOMIC DNA]</scope>
    <source>
        <strain evidence="7">SC8812_S17_18</strain>
    </source>
</reference>
<accession>A0A2W5ZHE3</accession>
<proteinExistence type="inferred from homology"/>
<sequence length="267" mass="28333">MVLPPRTAHPAGLFTSTQQLARRVLLNFLRSPQMIVVGTLQGALFLLIFRYVFGGAITTHGIDYVNFVVPGFITTGVLFNAMYAAVGMAEDVGSGLVSRLRSLPIPRSAVILGRALADTAIQVWSLAITIAIGFAVGFRLHDSAGAALEAAALVVLFGFVFEWLFILIGMVGGSAQAAQGFALIVFPFTFISSAYVPVASMPTWLQGFAENQPMTVMVNAVRTLTQGAPAEALVGHPASYFVVRALLWSAGLIAVFAPLAVATYRRG</sequence>
<feature type="transmembrane region" description="Helical" evidence="5">
    <location>
        <begin position="245"/>
        <end position="264"/>
    </location>
</feature>
<feature type="domain" description="ABC transmembrane type-2" evidence="6">
    <location>
        <begin position="33"/>
        <end position="267"/>
    </location>
</feature>
<keyword evidence="3 5" id="KW-1133">Transmembrane helix</keyword>
<reference evidence="8 9" key="1">
    <citation type="journal article" date="2017" name="Nature">
        <title>Atmospheric trace gases support primary production in Antarctic desert surface soil.</title>
        <authorList>
            <person name="Ji M."/>
            <person name="Greening C."/>
            <person name="Vanwonterghem I."/>
            <person name="Carere C.R."/>
            <person name="Bay S.K."/>
            <person name="Steen J.A."/>
            <person name="Montgomery K."/>
            <person name="Lines T."/>
            <person name="Beardall J."/>
            <person name="van Dorst J."/>
            <person name="Snape I."/>
            <person name="Stott M.B."/>
            <person name="Hugenholtz P."/>
            <person name="Ferrari B.C."/>
        </authorList>
    </citation>
    <scope>NUCLEOTIDE SEQUENCE [LARGE SCALE GENOMIC DNA]</scope>
    <source>
        <strain evidence="8">RRmetagenome_bin12</strain>
    </source>
</reference>
<evidence type="ECO:0000313" key="9">
    <source>
        <dbReference type="Proteomes" id="UP000248724"/>
    </source>
</evidence>
<dbReference type="InterPro" id="IPR051784">
    <property type="entry name" value="Nod_factor_ABC_transporter"/>
</dbReference>
<keyword evidence="5" id="KW-0813">Transport</keyword>
<reference evidence="8" key="2">
    <citation type="submission" date="2018-05" db="EMBL/GenBank/DDBJ databases">
        <authorList>
            <person name="Ferrari B."/>
        </authorList>
    </citation>
    <scope>NUCLEOTIDE SEQUENCE</scope>
    <source>
        <strain evidence="8">RRmetagenome_bin12</strain>
    </source>
</reference>
<keyword evidence="5" id="KW-1003">Cell membrane</keyword>
<evidence type="ECO:0000313" key="7">
    <source>
        <dbReference type="EMBL" id="MBJ7594115.1"/>
    </source>
</evidence>
<dbReference type="Proteomes" id="UP000606991">
    <property type="component" value="Unassembled WGS sequence"/>
</dbReference>
<dbReference type="GO" id="GO:0140359">
    <property type="term" value="F:ABC-type transporter activity"/>
    <property type="evidence" value="ECO:0007669"/>
    <property type="project" value="InterPro"/>
</dbReference>
<organism evidence="8 9">
    <name type="scientific">Candidatus Aeolococcus gillhamiae</name>
    <dbReference type="NCBI Taxonomy" id="3127015"/>
    <lineage>
        <taxon>Bacteria</taxon>
        <taxon>Bacillati</taxon>
        <taxon>Candidatus Dormiibacterota</taxon>
        <taxon>Candidatus Dormibacteria</taxon>
        <taxon>Candidatus Aeolococcales</taxon>
        <taxon>Candidatus Aeolococcaceae</taxon>
        <taxon>Candidatus Aeolococcus</taxon>
    </lineage>
</organism>
<feature type="transmembrane region" description="Helical" evidence="5">
    <location>
        <begin position="121"/>
        <end position="138"/>
    </location>
</feature>
<dbReference type="EMBL" id="QHBU01000038">
    <property type="protein sequence ID" value="PZR83337.1"/>
    <property type="molecule type" value="Genomic_DNA"/>
</dbReference>
<name>A0A2W5ZHE3_9BACT</name>
<evidence type="ECO:0000256" key="3">
    <source>
        <dbReference type="ARBA" id="ARBA00022989"/>
    </source>
</evidence>
<dbReference type="EMBL" id="JAEKNS010000052">
    <property type="protein sequence ID" value="MBJ7594115.1"/>
    <property type="molecule type" value="Genomic_DNA"/>
</dbReference>
<dbReference type="PIRSF" id="PIRSF006648">
    <property type="entry name" value="DrrB"/>
    <property type="match status" value="1"/>
</dbReference>
<dbReference type="Pfam" id="PF01061">
    <property type="entry name" value="ABC2_membrane"/>
    <property type="match status" value="1"/>
</dbReference>
<dbReference type="GO" id="GO:0043190">
    <property type="term" value="C:ATP-binding cassette (ABC) transporter complex"/>
    <property type="evidence" value="ECO:0007669"/>
    <property type="project" value="InterPro"/>
</dbReference>
<keyword evidence="4 5" id="KW-0472">Membrane</keyword>
<dbReference type="PANTHER" id="PTHR43229">
    <property type="entry name" value="NODULATION PROTEIN J"/>
    <property type="match status" value="1"/>
</dbReference>
<feature type="transmembrane region" description="Helical" evidence="5">
    <location>
        <begin position="150"/>
        <end position="171"/>
    </location>
</feature>
<evidence type="ECO:0000256" key="4">
    <source>
        <dbReference type="ARBA" id="ARBA00023136"/>
    </source>
</evidence>
<dbReference type="PRINTS" id="PR00164">
    <property type="entry name" value="ABC2TRNSPORT"/>
</dbReference>
<accession>A0A934JW41</accession>
<keyword evidence="2 5" id="KW-0812">Transmembrane</keyword>
<comment type="caution">
    <text evidence="8">The sequence shown here is derived from an EMBL/GenBank/DDBJ whole genome shotgun (WGS) entry which is preliminary data.</text>
</comment>
<dbReference type="PANTHER" id="PTHR43229:SF2">
    <property type="entry name" value="NODULATION PROTEIN J"/>
    <property type="match status" value="1"/>
</dbReference>
<feature type="transmembrane region" description="Helical" evidence="5">
    <location>
        <begin position="34"/>
        <end position="53"/>
    </location>
</feature>
<dbReference type="InterPro" id="IPR000412">
    <property type="entry name" value="ABC_2_transport"/>
</dbReference>
<evidence type="ECO:0000256" key="1">
    <source>
        <dbReference type="ARBA" id="ARBA00004141"/>
    </source>
</evidence>
<feature type="transmembrane region" description="Helical" evidence="5">
    <location>
        <begin position="177"/>
        <end position="198"/>
    </location>
</feature>
<evidence type="ECO:0000256" key="5">
    <source>
        <dbReference type="RuleBase" id="RU361157"/>
    </source>
</evidence>
<dbReference type="InterPro" id="IPR013525">
    <property type="entry name" value="ABC2_TM"/>
</dbReference>
<dbReference type="Proteomes" id="UP000248724">
    <property type="component" value="Unassembled WGS sequence"/>
</dbReference>
<dbReference type="PROSITE" id="PS51012">
    <property type="entry name" value="ABC_TM2"/>
    <property type="match status" value="1"/>
</dbReference>
<evidence type="ECO:0000259" key="6">
    <source>
        <dbReference type="PROSITE" id="PS51012"/>
    </source>
</evidence>
<dbReference type="AlphaFoldDB" id="A0A2W5ZHE3"/>
<protein>
    <recommendedName>
        <fullName evidence="5">Transport permease protein</fullName>
    </recommendedName>
</protein>
<evidence type="ECO:0000313" key="10">
    <source>
        <dbReference type="Proteomes" id="UP000606991"/>
    </source>
</evidence>
<comment type="similarity">
    <text evidence="5">Belongs to the ABC-2 integral membrane protein family.</text>
</comment>